<evidence type="ECO:0000313" key="1">
    <source>
        <dbReference type="EMBL" id="QHQ36257.1"/>
    </source>
</evidence>
<dbReference type="SUPFAM" id="SSF52540">
    <property type="entry name" value="P-loop containing nucleoside triphosphate hydrolases"/>
    <property type="match status" value="1"/>
</dbReference>
<dbReference type="KEGG" id="amaq:GO499_14295"/>
<dbReference type="AlphaFoldDB" id="A0A6P1T2M9"/>
<keyword evidence="2" id="KW-1185">Reference proteome</keyword>
<sequence>MMILPELRLAFVHIYKTGGTSLTQLLAPHTWPRFRMPETRMSGPGFQGTWHFKGQQHARFNHPNAGFPPGQRDHMDEYRFLAVVRDPYTWSHSVYKEFFSTDYGDNNGSNFLFGQVKPNRTLEDFHAFARAFKPGHKEMYGLDTQSAFLEGIPSEQLHLIRFENYDAEVRRVLPELGVEVDELPHSLDRGDSKRIEAEALRSNRGHVEFCNEFYAEDFENFGYEMVDASKLG</sequence>
<accession>A0A6P1T2M9</accession>
<dbReference type="EMBL" id="CP046620">
    <property type="protein sequence ID" value="QHQ36257.1"/>
    <property type="molecule type" value="Genomic_DNA"/>
</dbReference>
<reference evidence="1 2" key="1">
    <citation type="submission" date="2019-12" db="EMBL/GenBank/DDBJ databases">
        <title>Complete genome sequence of Algicella marina strain 9Alg 56(T) isolated from the red alga Tichocarpus crinitus.</title>
        <authorList>
            <person name="Kim S.-G."/>
            <person name="Nedashkovskaya O.I."/>
        </authorList>
    </citation>
    <scope>NUCLEOTIDE SEQUENCE [LARGE SCALE GENOMIC DNA]</scope>
    <source>
        <strain evidence="1 2">9Alg 56</strain>
    </source>
</reference>
<evidence type="ECO:0000313" key="2">
    <source>
        <dbReference type="Proteomes" id="UP000464495"/>
    </source>
</evidence>
<protein>
    <recommendedName>
        <fullName evidence="3">Sulfotransferase family protein</fullName>
    </recommendedName>
</protein>
<gene>
    <name evidence="1" type="ORF">GO499_14295</name>
</gene>
<proteinExistence type="predicted"/>
<dbReference type="Proteomes" id="UP000464495">
    <property type="component" value="Chromosome"/>
</dbReference>
<dbReference type="InterPro" id="IPR027417">
    <property type="entry name" value="P-loop_NTPase"/>
</dbReference>
<dbReference type="Gene3D" id="3.40.50.300">
    <property type="entry name" value="P-loop containing nucleotide triphosphate hydrolases"/>
    <property type="match status" value="1"/>
</dbReference>
<evidence type="ECO:0008006" key="3">
    <source>
        <dbReference type="Google" id="ProtNLM"/>
    </source>
</evidence>
<dbReference type="RefSeq" id="WP_161862805.1">
    <property type="nucleotide sequence ID" value="NZ_CP046620.1"/>
</dbReference>
<name>A0A6P1T2M9_9RHOB</name>
<organism evidence="1 2">
    <name type="scientific">Algicella marina</name>
    <dbReference type="NCBI Taxonomy" id="2683284"/>
    <lineage>
        <taxon>Bacteria</taxon>
        <taxon>Pseudomonadati</taxon>
        <taxon>Pseudomonadota</taxon>
        <taxon>Alphaproteobacteria</taxon>
        <taxon>Rhodobacterales</taxon>
        <taxon>Paracoccaceae</taxon>
        <taxon>Algicella</taxon>
    </lineage>
</organism>